<organism evidence="2 3">
    <name type="scientific">Candidatus Falkowbacteria bacterium CG11_big_fil_rev_8_21_14_0_20_39_10</name>
    <dbReference type="NCBI Taxonomy" id="1974570"/>
    <lineage>
        <taxon>Bacteria</taxon>
        <taxon>Candidatus Falkowiibacteriota</taxon>
    </lineage>
</organism>
<reference evidence="2 3" key="1">
    <citation type="submission" date="2017-09" db="EMBL/GenBank/DDBJ databases">
        <title>Depth-based differentiation of microbial function through sediment-hosted aquifers and enrichment of novel symbionts in the deep terrestrial subsurface.</title>
        <authorList>
            <person name="Probst A.J."/>
            <person name="Ladd B."/>
            <person name="Jarett J.K."/>
            <person name="Geller-Mcgrath D.E."/>
            <person name="Sieber C.M."/>
            <person name="Emerson J.B."/>
            <person name="Anantharaman K."/>
            <person name="Thomas B.C."/>
            <person name="Malmstrom R."/>
            <person name="Stieglmeier M."/>
            <person name="Klingl A."/>
            <person name="Woyke T."/>
            <person name="Ryan C.M."/>
            <person name="Banfield J.F."/>
        </authorList>
    </citation>
    <scope>NUCLEOTIDE SEQUENCE [LARGE SCALE GENOMIC DNA]</scope>
    <source>
        <strain evidence="2">CG11_big_fil_rev_8_21_14_0_20_39_10</strain>
    </source>
</reference>
<comment type="caution">
    <text evidence="2">The sequence shown here is derived from an EMBL/GenBank/DDBJ whole genome shotgun (WGS) entry which is preliminary data.</text>
</comment>
<sequence>MILADQPEILSTINIIRPILFKNISLTKIIGLSLIFVIVILFISKNKAKIIKNNFNQILFYLFLAFWLPLFVNHFYNNMYDFKENIENIHLNQGEKTKDRICKIDNYQNLGGSFCQSFSFVNFSRQALPENSNISVLTTPGLQPYFHYYLIPYYKFADKVGEADYLLYNISSPDYYFIEGRLYRKSKIKSEEDQLIGNYRVFNLLNKRQIILQKIAI</sequence>
<dbReference type="AlphaFoldDB" id="A0A2M6K866"/>
<keyword evidence="1" id="KW-0812">Transmembrane</keyword>
<gene>
    <name evidence="2" type="ORF">COV49_03850</name>
</gene>
<proteinExistence type="predicted"/>
<feature type="transmembrane region" description="Helical" evidence="1">
    <location>
        <begin position="55"/>
        <end position="76"/>
    </location>
</feature>
<dbReference type="EMBL" id="PCWW01000067">
    <property type="protein sequence ID" value="PIR12910.1"/>
    <property type="molecule type" value="Genomic_DNA"/>
</dbReference>
<feature type="transmembrane region" description="Helical" evidence="1">
    <location>
        <begin position="20"/>
        <end position="43"/>
    </location>
</feature>
<keyword evidence="1" id="KW-1133">Transmembrane helix</keyword>
<evidence type="ECO:0000256" key="1">
    <source>
        <dbReference type="SAM" id="Phobius"/>
    </source>
</evidence>
<evidence type="ECO:0000313" key="2">
    <source>
        <dbReference type="EMBL" id="PIR12910.1"/>
    </source>
</evidence>
<evidence type="ECO:0000313" key="3">
    <source>
        <dbReference type="Proteomes" id="UP000230869"/>
    </source>
</evidence>
<name>A0A2M6K866_9BACT</name>
<accession>A0A2M6K866</accession>
<dbReference type="Proteomes" id="UP000230869">
    <property type="component" value="Unassembled WGS sequence"/>
</dbReference>
<protein>
    <submittedName>
        <fullName evidence="2">Uncharacterized protein</fullName>
    </submittedName>
</protein>
<keyword evidence="1" id="KW-0472">Membrane</keyword>